<comment type="cofactor">
    <cofactor evidence="1 9">
        <name>pyridoxal 5'-phosphate</name>
        <dbReference type="ChEBI" id="CHEBI:597326"/>
    </cofactor>
</comment>
<comment type="pathway">
    <text evidence="2 9">Amino-acid biosynthesis; L-histidine biosynthesis; L-histidine from 5-phospho-alpha-D-ribose 1-diphosphate: step 7/9.</text>
</comment>
<dbReference type="Gene3D" id="3.90.1150.10">
    <property type="entry name" value="Aspartate Aminotransferase, domain 1"/>
    <property type="match status" value="1"/>
</dbReference>
<keyword evidence="7 9" id="KW-0663">Pyridoxal phosphate</keyword>
<evidence type="ECO:0000256" key="5">
    <source>
        <dbReference type="ARBA" id="ARBA00022576"/>
    </source>
</evidence>
<evidence type="ECO:0000256" key="9">
    <source>
        <dbReference type="HAMAP-Rule" id="MF_01023"/>
    </source>
</evidence>
<dbReference type="InterPro" id="IPR015422">
    <property type="entry name" value="PyrdxlP-dep_Trfase_small"/>
</dbReference>
<evidence type="ECO:0000313" key="12">
    <source>
        <dbReference type="EMBL" id="MDT0682033.1"/>
    </source>
</evidence>
<dbReference type="SUPFAM" id="SSF53383">
    <property type="entry name" value="PLP-dependent transferases"/>
    <property type="match status" value="1"/>
</dbReference>
<feature type="region of interest" description="Disordered" evidence="10">
    <location>
        <begin position="1"/>
        <end position="28"/>
    </location>
</feature>
<keyword evidence="6 9" id="KW-0808">Transferase</keyword>
<protein>
    <recommendedName>
        <fullName evidence="9">Histidinol-phosphate aminotransferase</fullName>
        <ecNumber evidence="9">2.6.1.9</ecNumber>
    </recommendedName>
    <alternativeName>
        <fullName evidence="9">Imidazole acetol-phosphate transaminase</fullName>
    </alternativeName>
</protein>
<dbReference type="InterPro" id="IPR004839">
    <property type="entry name" value="Aminotransferase_I/II_large"/>
</dbReference>
<evidence type="ECO:0000313" key="13">
    <source>
        <dbReference type="Proteomes" id="UP001265259"/>
    </source>
</evidence>
<proteinExistence type="inferred from homology"/>
<dbReference type="PANTHER" id="PTHR43643:SF3">
    <property type="entry name" value="HISTIDINOL-PHOSPHATE AMINOTRANSFERASE"/>
    <property type="match status" value="1"/>
</dbReference>
<dbReference type="GO" id="GO:0004400">
    <property type="term" value="F:histidinol-phosphate transaminase activity"/>
    <property type="evidence" value="ECO:0007669"/>
    <property type="project" value="UniProtKB-EC"/>
</dbReference>
<dbReference type="InterPro" id="IPR050106">
    <property type="entry name" value="HistidinolP_aminotransfase"/>
</dbReference>
<keyword evidence="5 9" id="KW-0032">Aminotransferase</keyword>
<evidence type="ECO:0000256" key="1">
    <source>
        <dbReference type="ARBA" id="ARBA00001933"/>
    </source>
</evidence>
<evidence type="ECO:0000259" key="11">
    <source>
        <dbReference type="Pfam" id="PF00155"/>
    </source>
</evidence>
<name>A0ABU3DEQ1_9RHOB</name>
<evidence type="ECO:0000256" key="10">
    <source>
        <dbReference type="SAM" id="MobiDB-lite"/>
    </source>
</evidence>
<dbReference type="HAMAP" id="MF_01023">
    <property type="entry name" value="HisC_aminotrans_2"/>
    <property type="match status" value="1"/>
</dbReference>
<keyword evidence="9" id="KW-0028">Amino-acid biosynthesis</keyword>
<dbReference type="CDD" id="cd00609">
    <property type="entry name" value="AAT_like"/>
    <property type="match status" value="1"/>
</dbReference>
<reference evidence="12 13" key="1">
    <citation type="submission" date="2023-09" db="EMBL/GenBank/DDBJ databases">
        <authorList>
            <person name="Rey-Velasco X."/>
        </authorList>
    </citation>
    <scope>NUCLEOTIDE SEQUENCE [LARGE SCALE GENOMIC DNA]</scope>
    <source>
        <strain evidence="12 13">F158</strain>
    </source>
</reference>
<dbReference type="EMBL" id="JAVRHL010000001">
    <property type="protein sequence ID" value="MDT0682033.1"/>
    <property type="molecule type" value="Genomic_DNA"/>
</dbReference>
<dbReference type="PANTHER" id="PTHR43643">
    <property type="entry name" value="HISTIDINOL-PHOSPHATE AMINOTRANSFERASE 2"/>
    <property type="match status" value="1"/>
</dbReference>
<comment type="similarity">
    <text evidence="3 9">Belongs to the class-II pyridoxal-phosphate-dependent aminotransferase family. Histidinol-phosphate aminotransferase subfamily.</text>
</comment>
<dbReference type="EC" id="2.6.1.9" evidence="9"/>
<dbReference type="NCBIfam" id="TIGR01141">
    <property type="entry name" value="hisC"/>
    <property type="match status" value="1"/>
</dbReference>
<dbReference type="InterPro" id="IPR015424">
    <property type="entry name" value="PyrdxlP-dep_Trfase"/>
</dbReference>
<accession>A0ABU3DEQ1</accession>
<dbReference type="Gene3D" id="3.40.640.10">
    <property type="entry name" value="Type I PLP-dependent aspartate aminotransferase-like (Major domain)"/>
    <property type="match status" value="1"/>
</dbReference>
<comment type="catalytic activity">
    <reaction evidence="8 9">
        <text>L-histidinol phosphate + 2-oxoglutarate = 3-(imidazol-4-yl)-2-oxopropyl phosphate + L-glutamate</text>
        <dbReference type="Rhea" id="RHEA:23744"/>
        <dbReference type="ChEBI" id="CHEBI:16810"/>
        <dbReference type="ChEBI" id="CHEBI:29985"/>
        <dbReference type="ChEBI" id="CHEBI:57766"/>
        <dbReference type="ChEBI" id="CHEBI:57980"/>
        <dbReference type="EC" id="2.6.1.9"/>
    </reaction>
</comment>
<evidence type="ECO:0000256" key="4">
    <source>
        <dbReference type="ARBA" id="ARBA00011738"/>
    </source>
</evidence>
<feature type="modified residue" description="N6-(pyridoxal phosphate)lysine" evidence="9">
    <location>
        <position position="222"/>
    </location>
</feature>
<dbReference type="RefSeq" id="WP_311689779.1">
    <property type="nucleotide sequence ID" value="NZ_JAVRHL010000001.1"/>
</dbReference>
<dbReference type="InterPro" id="IPR005861">
    <property type="entry name" value="HisP_aminotrans"/>
</dbReference>
<keyword evidence="13" id="KW-1185">Reference proteome</keyword>
<comment type="subunit">
    <text evidence="4 9">Homodimer.</text>
</comment>
<evidence type="ECO:0000256" key="8">
    <source>
        <dbReference type="ARBA" id="ARBA00047481"/>
    </source>
</evidence>
<dbReference type="InterPro" id="IPR015421">
    <property type="entry name" value="PyrdxlP-dep_Trfase_major"/>
</dbReference>
<evidence type="ECO:0000256" key="2">
    <source>
        <dbReference type="ARBA" id="ARBA00005011"/>
    </source>
</evidence>
<dbReference type="Proteomes" id="UP001265259">
    <property type="component" value="Unassembled WGS sequence"/>
</dbReference>
<dbReference type="Pfam" id="PF00155">
    <property type="entry name" value="Aminotran_1_2"/>
    <property type="match status" value="1"/>
</dbReference>
<gene>
    <name evidence="9 12" type="primary">hisC</name>
    <name evidence="12" type="ORF">RM543_05000</name>
</gene>
<evidence type="ECO:0000256" key="7">
    <source>
        <dbReference type="ARBA" id="ARBA00022898"/>
    </source>
</evidence>
<organism evidence="12 13">
    <name type="scientific">Tropicimonas omnivorans</name>
    <dbReference type="NCBI Taxonomy" id="3075590"/>
    <lineage>
        <taxon>Bacteria</taxon>
        <taxon>Pseudomonadati</taxon>
        <taxon>Pseudomonadota</taxon>
        <taxon>Alphaproteobacteria</taxon>
        <taxon>Rhodobacterales</taxon>
        <taxon>Roseobacteraceae</taxon>
        <taxon>Tropicimonas</taxon>
    </lineage>
</organism>
<evidence type="ECO:0000256" key="3">
    <source>
        <dbReference type="ARBA" id="ARBA00007970"/>
    </source>
</evidence>
<evidence type="ECO:0000256" key="6">
    <source>
        <dbReference type="ARBA" id="ARBA00022679"/>
    </source>
</evidence>
<keyword evidence="9" id="KW-0368">Histidine biosynthesis</keyword>
<feature type="domain" description="Aminotransferase class I/classII large" evidence="11">
    <location>
        <begin position="30"/>
        <end position="359"/>
    </location>
</feature>
<comment type="caution">
    <text evidence="12">The sequence shown here is derived from an EMBL/GenBank/DDBJ whole genome shotgun (WGS) entry which is preliminary data.</text>
</comment>
<sequence length="366" mass="39428">MPETRPTPKSQISRIPAYQPGSSGDGATRKVWKLSSNEAPFGPSPKALEAYAVAASQLELYPEGSAAALREAIGKTNGLDPMRIVCGSGSDELLSLLTRLYVGAGDETLMSERGFLMYRVHTLACGGSPVLVPEVGMNVEIDAVLSRITDKTRIVFLANPNNPTGTHISKAEMSRLAESMPSNVLLVIDAAYAEYASADDYEAGIELVEAHENVVMTRTFSKVHGLASLRIGWMYAPSHVVDAVNRIRGPFNMSGPAIAAGVAAIRDQDHVARQVRYNAEWRARLGTELRKMGLGVTEGQANFVLIDFPKGDPSRSADAADAYLREQGFVLRPVKAYNLPNSLRMTIGPDEANEGVLAALKSWLEG</sequence>